<sequence>MLAGLPDLAFGGLPPRPHRACASTILQLRGSFLHLECPRSLVAYMRHSLVAQCRLVWEWYDDDDDKRLMAKAEADPSTSELGTVIKQNPAAGSNPYQLVPLLTMATVTQPVDNSQSEPALTPQETEAIKDKARWLRRVANPFADFYVIVAIGAAGSPTVTEAARRHGDKQTRTHAKDLSYSTPTQLQVYVEDFDEIIYHLPFLKHRLESDVPSKFIRKTLNYLKEKQVQSLASQARQTDTKTIKQSTVSLIPQKYFPHGADSNAAVNPHEFIKVLNPGATKSWRGWGNIVTARLLCPIDNLSEFIADPERQARPPSSTRAKLRDGKIKLIDSAGDPKLPAFLYDEDMTDGSLAQGLFRGPLLLAVYTHIFIAPSAATLGAKVSLKPGNAKIHGMMKVLPPTICYAAIQVSVDASALPLSLTPLTLQAYITLCCSKEWKEQWKGIQFPRLYILLREQFAHSDDPWRAETLKWWDEKIFGGAPDTDEELQEEERETQGPSMRSRMENERLARIQAASQAAV</sequence>
<dbReference type="Pfam" id="PF20414">
    <property type="entry name" value="DUF6698"/>
    <property type="match status" value="2"/>
</dbReference>
<dbReference type="EMBL" id="WIUZ02000020">
    <property type="protein sequence ID" value="KAF9779235.1"/>
    <property type="molecule type" value="Genomic_DNA"/>
</dbReference>
<feature type="compositionally biased region" description="Acidic residues" evidence="1">
    <location>
        <begin position="482"/>
        <end position="492"/>
    </location>
</feature>
<comment type="caution">
    <text evidence="2">The sequence shown here is derived from an EMBL/GenBank/DDBJ whole genome shotgun (WGS) entry which is preliminary data.</text>
</comment>
<evidence type="ECO:0000313" key="3">
    <source>
        <dbReference type="Proteomes" id="UP000736335"/>
    </source>
</evidence>
<accession>A0A9P6L2E6</accession>
<proteinExistence type="predicted"/>
<dbReference type="AlphaFoldDB" id="A0A9P6L2E6"/>
<evidence type="ECO:0000313" key="2">
    <source>
        <dbReference type="EMBL" id="KAF9779235.1"/>
    </source>
</evidence>
<organism evidence="2 3">
    <name type="scientific">Thelephora terrestris</name>
    <dbReference type="NCBI Taxonomy" id="56493"/>
    <lineage>
        <taxon>Eukaryota</taxon>
        <taxon>Fungi</taxon>
        <taxon>Dikarya</taxon>
        <taxon>Basidiomycota</taxon>
        <taxon>Agaricomycotina</taxon>
        <taxon>Agaricomycetes</taxon>
        <taxon>Thelephorales</taxon>
        <taxon>Thelephoraceae</taxon>
        <taxon>Thelephora</taxon>
    </lineage>
</organism>
<dbReference type="InterPro" id="IPR046521">
    <property type="entry name" value="DUF6698"/>
</dbReference>
<dbReference type="Proteomes" id="UP000736335">
    <property type="component" value="Unassembled WGS sequence"/>
</dbReference>
<protein>
    <submittedName>
        <fullName evidence="2">Uncharacterized protein</fullName>
    </submittedName>
</protein>
<name>A0A9P6L2E6_9AGAM</name>
<evidence type="ECO:0000256" key="1">
    <source>
        <dbReference type="SAM" id="MobiDB-lite"/>
    </source>
</evidence>
<reference evidence="2" key="2">
    <citation type="submission" date="2020-11" db="EMBL/GenBank/DDBJ databases">
        <authorList>
            <consortium name="DOE Joint Genome Institute"/>
            <person name="Kuo A."/>
            <person name="Miyauchi S."/>
            <person name="Kiss E."/>
            <person name="Drula E."/>
            <person name="Kohler A."/>
            <person name="Sanchez-Garcia M."/>
            <person name="Andreopoulos B."/>
            <person name="Barry K.W."/>
            <person name="Bonito G."/>
            <person name="Buee M."/>
            <person name="Carver A."/>
            <person name="Chen C."/>
            <person name="Cichocki N."/>
            <person name="Clum A."/>
            <person name="Culley D."/>
            <person name="Crous P.W."/>
            <person name="Fauchery L."/>
            <person name="Girlanda M."/>
            <person name="Hayes R."/>
            <person name="Keri Z."/>
            <person name="Labutti K."/>
            <person name="Lipzen A."/>
            <person name="Lombard V."/>
            <person name="Magnuson J."/>
            <person name="Maillard F."/>
            <person name="Morin E."/>
            <person name="Murat C."/>
            <person name="Nolan M."/>
            <person name="Ohm R."/>
            <person name="Pangilinan J."/>
            <person name="Pereira M."/>
            <person name="Perotto S."/>
            <person name="Peter M."/>
            <person name="Riley R."/>
            <person name="Sitrit Y."/>
            <person name="Stielow B."/>
            <person name="Szollosi G."/>
            <person name="Zifcakova L."/>
            <person name="Stursova M."/>
            <person name="Spatafora J.W."/>
            <person name="Tedersoo L."/>
            <person name="Vaario L.-M."/>
            <person name="Yamada A."/>
            <person name="Yan M."/>
            <person name="Wang P."/>
            <person name="Xu J."/>
            <person name="Bruns T."/>
            <person name="Baldrian P."/>
            <person name="Vilgalys R."/>
            <person name="Henrissat B."/>
            <person name="Grigoriev I.V."/>
            <person name="Hibbett D."/>
            <person name="Nagy L.G."/>
            <person name="Martin F.M."/>
        </authorList>
    </citation>
    <scope>NUCLEOTIDE SEQUENCE</scope>
    <source>
        <strain evidence="2">UH-Tt-Lm1</strain>
    </source>
</reference>
<gene>
    <name evidence="2" type="ORF">BJ322DRAFT_1172336</name>
</gene>
<reference evidence="2" key="1">
    <citation type="journal article" date="2020" name="Nat. Commun.">
        <title>Large-scale genome sequencing of mycorrhizal fungi provides insights into the early evolution of symbiotic traits.</title>
        <authorList>
            <person name="Miyauchi S."/>
            <person name="Kiss E."/>
            <person name="Kuo A."/>
            <person name="Drula E."/>
            <person name="Kohler A."/>
            <person name="Sanchez-Garcia M."/>
            <person name="Morin E."/>
            <person name="Andreopoulos B."/>
            <person name="Barry K.W."/>
            <person name="Bonito G."/>
            <person name="Buee M."/>
            <person name="Carver A."/>
            <person name="Chen C."/>
            <person name="Cichocki N."/>
            <person name="Clum A."/>
            <person name="Culley D."/>
            <person name="Crous P.W."/>
            <person name="Fauchery L."/>
            <person name="Girlanda M."/>
            <person name="Hayes R.D."/>
            <person name="Keri Z."/>
            <person name="LaButti K."/>
            <person name="Lipzen A."/>
            <person name="Lombard V."/>
            <person name="Magnuson J."/>
            <person name="Maillard F."/>
            <person name="Murat C."/>
            <person name="Nolan M."/>
            <person name="Ohm R.A."/>
            <person name="Pangilinan J."/>
            <person name="Pereira M.F."/>
            <person name="Perotto S."/>
            <person name="Peter M."/>
            <person name="Pfister S."/>
            <person name="Riley R."/>
            <person name="Sitrit Y."/>
            <person name="Stielow J.B."/>
            <person name="Szollosi G."/>
            <person name="Zifcakova L."/>
            <person name="Stursova M."/>
            <person name="Spatafora J.W."/>
            <person name="Tedersoo L."/>
            <person name="Vaario L.M."/>
            <person name="Yamada A."/>
            <person name="Yan M."/>
            <person name="Wang P."/>
            <person name="Xu J."/>
            <person name="Bruns T."/>
            <person name="Baldrian P."/>
            <person name="Vilgalys R."/>
            <person name="Dunand C."/>
            <person name="Henrissat B."/>
            <person name="Grigoriev I.V."/>
            <person name="Hibbett D."/>
            <person name="Nagy L.G."/>
            <person name="Martin F.M."/>
        </authorList>
    </citation>
    <scope>NUCLEOTIDE SEQUENCE</scope>
    <source>
        <strain evidence="2">UH-Tt-Lm1</strain>
    </source>
</reference>
<keyword evidence="3" id="KW-1185">Reference proteome</keyword>
<feature type="region of interest" description="Disordered" evidence="1">
    <location>
        <begin position="480"/>
        <end position="506"/>
    </location>
</feature>